<protein>
    <recommendedName>
        <fullName evidence="7">Zinc-finger domain-containing protein</fullName>
    </recommendedName>
</protein>
<name>A0ABV4IZG2_9ACTN</name>
<gene>
    <name evidence="5" type="ORF">KYY02_15600</name>
</gene>
<feature type="transmembrane region" description="Helical" evidence="4">
    <location>
        <begin position="148"/>
        <end position="167"/>
    </location>
</feature>
<organism evidence="5 6">
    <name type="scientific">Streptomyces pimonensis</name>
    <dbReference type="NCBI Taxonomy" id="2860288"/>
    <lineage>
        <taxon>Bacteria</taxon>
        <taxon>Bacillati</taxon>
        <taxon>Actinomycetota</taxon>
        <taxon>Actinomycetes</taxon>
        <taxon>Kitasatosporales</taxon>
        <taxon>Streptomycetaceae</taxon>
        <taxon>Streptomyces</taxon>
    </lineage>
</organism>
<dbReference type="InterPro" id="IPR041916">
    <property type="entry name" value="Anti_sigma_zinc_sf"/>
</dbReference>
<keyword evidence="4" id="KW-0812">Transmembrane</keyword>
<evidence type="ECO:0000256" key="1">
    <source>
        <dbReference type="ARBA" id="ARBA00023015"/>
    </source>
</evidence>
<dbReference type="Gene3D" id="1.10.10.1320">
    <property type="entry name" value="Anti-sigma factor, zinc-finger domain"/>
    <property type="match status" value="1"/>
</dbReference>
<keyword evidence="4" id="KW-0472">Membrane</keyword>
<dbReference type="Proteomes" id="UP001567537">
    <property type="component" value="Unassembled WGS sequence"/>
</dbReference>
<keyword evidence="4" id="KW-1133">Transmembrane helix</keyword>
<proteinExistence type="predicted"/>
<comment type="caution">
    <text evidence="5">The sequence shown here is derived from an EMBL/GenBank/DDBJ whole genome shotgun (WGS) entry which is preliminary data.</text>
</comment>
<feature type="compositionally biased region" description="Polar residues" evidence="3">
    <location>
        <begin position="202"/>
        <end position="222"/>
    </location>
</feature>
<evidence type="ECO:0000256" key="2">
    <source>
        <dbReference type="ARBA" id="ARBA00023163"/>
    </source>
</evidence>
<evidence type="ECO:0000313" key="6">
    <source>
        <dbReference type="Proteomes" id="UP001567537"/>
    </source>
</evidence>
<evidence type="ECO:0000313" key="5">
    <source>
        <dbReference type="EMBL" id="MEZ3180059.1"/>
    </source>
</evidence>
<dbReference type="RefSeq" id="WP_371238613.1">
    <property type="nucleotide sequence ID" value="NZ_JAHWZY010000014.1"/>
</dbReference>
<keyword evidence="6" id="KW-1185">Reference proteome</keyword>
<evidence type="ECO:0000256" key="4">
    <source>
        <dbReference type="SAM" id="Phobius"/>
    </source>
</evidence>
<accession>A0ABV4IZG2</accession>
<evidence type="ECO:0008006" key="7">
    <source>
        <dbReference type="Google" id="ProtNLM"/>
    </source>
</evidence>
<feature type="region of interest" description="Disordered" evidence="3">
    <location>
        <begin position="202"/>
        <end position="233"/>
    </location>
</feature>
<keyword evidence="1" id="KW-0805">Transcription regulation</keyword>
<evidence type="ECO:0000256" key="3">
    <source>
        <dbReference type="SAM" id="MobiDB-lite"/>
    </source>
</evidence>
<reference evidence="5 6" key="1">
    <citation type="journal article" date="2021" name="Res Sq">
        <title>Streptomyces Pimoensis sp. nov., Isolated From the Taklimakan Desert in Xinjiang, China.</title>
        <authorList>
            <person name="Zhang P."/>
            <person name="Luo X."/>
            <person name="Luo X."/>
            <person name="Liu Z."/>
            <person name="Xia Z."/>
            <person name="Wan C."/>
            <person name="zhang L."/>
        </authorList>
    </citation>
    <scope>NUCLEOTIDE SEQUENCE [LARGE SCALE GENOMIC DNA]</scope>
    <source>
        <strain evidence="5 6">TRM75549</strain>
    </source>
</reference>
<sequence length="307" mass="32215">MTSMTDMAEHPDVTEISDLAEGLLPSARSADVRRHLDTCALCADVHASLKGIRDLLGTAPGPPRMPAEVAGRIDAALAAEALLHATTPKPEAEAAEEPAGTSPASPDDEPAHVSRETPRPQDRPAGRPRSATTGPGRKDRPRGGRRRVPVLGTMFTVVVLGLGTVVLSSMNDGTGQDEGPETAASDTFFEGKLEKQVTDLLTQSQGKKEGSSTAHTFGSQSEPDAVSPRAFKDPAVPKCVSDGIGRNDTALVTEKGTYKGRDAMLVVLPDVSDGTRVTAYLVEATCVDSPSTAVTAKVLLKRSYTRP</sequence>
<dbReference type="EMBL" id="JAHWZY010000014">
    <property type="protein sequence ID" value="MEZ3180059.1"/>
    <property type="molecule type" value="Genomic_DNA"/>
</dbReference>
<keyword evidence="2" id="KW-0804">Transcription</keyword>
<feature type="region of interest" description="Disordered" evidence="3">
    <location>
        <begin position="89"/>
        <end position="149"/>
    </location>
</feature>
<feature type="compositionally biased region" description="Basic and acidic residues" evidence="3">
    <location>
        <begin position="109"/>
        <end position="125"/>
    </location>
</feature>